<evidence type="ECO:0000313" key="13">
    <source>
        <dbReference type="Proteomes" id="UP000241190"/>
    </source>
</evidence>
<keyword evidence="6 10" id="KW-0812">Transmembrane</keyword>
<evidence type="ECO:0000256" key="10">
    <source>
        <dbReference type="HAMAP-Rule" id="MF_02203"/>
    </source>
</evidence>
<dbReference type="GO" id="GO:0051301">
    <property type="term" value="P:cell division"/>
    <property type="evidence" value="ECO:0007669"/>
    <property type="project" value="UniProtKB-UniRule"/>
</dbReference>
<dbReference type="RefSeq" id="WP_045037312.1">
    <property type="nucleotide sequence ID" value="NZ_CAMQYU010000023.1"/>
</dbReference>
<keyword evidence="13" id="KW-1185">Reference proteome</keyword>
<dbReference type="Pfam" id="PF02472">
    <property type="entry name" value="ExbD"/>
    <property type="match status" value="1"/>
</dbReference>
<comment type="similarity">
    <text evidence="2 10">Belongs to the ExbD/TolR family.</text>
</comment>
<evidence type="ECO:0000313" key="12">
    <source>
        <dbReference type="EMBL" id="PSW95573.1"/>
    </source>
</evidence>
<proteinExistence type="inferred from homology"/>
<comment type="subcellular location">
    <subcellularLocation>
        <location evidence="10">Cell inner membrane</location>
        <topology evidence="10">Single-pass membrane protein</topology>
    </subcellularLocation>
    <subcellularLocation>
        <location evidence="1">Cell membrane</location>
        <topology evidence="1">Single-pass membrane protein</topology>
    </subcellularLocation>
</comment>
<dbReference type="PANTHER" id="PTHR30558:SF7">
    <property type="entry name" value="TOL-PAL SYSTEM PROTEIN TOLR"/>
    <property type="match status" value="1"/>
</dbReference>
<comment type="function">
    <text evidence="10">Part of the Tol-Pal system, which plays a role in outer membrane invagination during cell division and is important for maintaining outer membrane integrity.</text>
</comment>
<feature type="transmembrane region" description="Helical" evidence="10">
    <location>
        <begin position="16"/>
        <end position="37"/>
    </location>
</feature>
<evidence type="ECO:0000256" key="8">
    <source>
        <dbReference type="ARBA" id="ARBA00023136"/>
    </source>
</evidence>
<keyword evidence="7 10" id="KW-1133">Transmembrane helix</keyword>
<dbReference type="InterPro" id="IPR003400">
    <property type="entry name" value="ExbD"/>
</dbReference>
<evidence type="ECO:0000313" key="11">
    <source>
        <dbReference type="EMBL" id="PSV99261.1"/>
    </source>
</evidence>
<dbReference type="GO" id="GO:0022857">
    <property type="term" value="F:transmembrane transporter activity"/>
    <property type="evidence" value="ECO:0007669"/>
    <property type="project" value="InterPro"/>
</dbReference>
<evidence type="ECO:0000256" key="2">
    <source>
        <dbReference type="ARBA" id="ARBA00005811"/>
    </source>
</evidence>
<gene>
    <name evidence="10 11" type="primary">tolR</name>
    <name evidence="11" type="ORF">C9I88_03505</name>
    <name evidence="12" type="ORF">C9J52_11500</name>
</gene>
<dbReference type="InterPro" id="IPR014168">
    <property type="entry name" value="Tol-Pal_TolR"/>
</dbReference>
<dbReference type="AlphaFoldDB" id="A0A0D8PTE8"/>
<dbReference type="Proteomes" id="UP000241954">
    <property type="component" value="Unassembled WGS sequence"/>
</dbReference>
<dbReference type="EMBL" id="PYLW01000002">
    <property type="protein sequence ID" value="PSV99261.1"/>
    <property type="molecule type" value="Genomic_DNA"/>
</dbReference>
<sequence>MAYQPKKRKMTAEINVVPYIDVMLVLLIIFMVTAPFVSQGVDVDLPKTQTAETIAQLNKDNDTPPIIVEVDKDGNLGVSINNDDMTHGLSLDELIARVKAELVRDPKTLVMVGGDGRTPYANIVETLDALSHAGVGSVGLMTDPLDKPGK</sequence>
<evidence type="ECO:0000313" key="14">
    <source>
        <dbReference type="Proteomes" id="UP000241954"/>
    </source>
</evidence>
<dbReference type="PANTHER" id="PTHR30558">
    <property type="entry name" value="EXBD MEMBRANE COMPONENT OF PMF-DRIVEN MACROMOLECULE IMPORT SYSTEM"/>
    <property type="match status" value="1"/>
</dbReference>
<dbReference type="Proteomes" id="UP000241190">
    <property type="component" value="Unassembled WGS sequence"/>
</dbReference>
<dbReference type="Gene3D" id="3.30.420.270">
    <property type="match status" value="1"/>
</dbReference>
<comment type="subunit">
    <text evidence="10">The Tol-Pal system is composed of five core proteins: the inner membrane proteins TolA, TolQ and TolR, the periplasmic protein TolB and the outer membrane protein Pal. They form a network linking the inner and outer membranes and the peptidoglycan layer.</text>
</comment>
<dbReference type="NCBIfam" id="TIGR02801">
    <property type="entry name" value="tolR"/>
    <property type="match status" value="1"/>
</dbReference>
<evidence type="ECO:0000256" key="3">
    <source>
        <dbReference type="ARBA" id="ARBA00022475"/>
    </source>
</evidence>
<keyword evidence="3 10" id="KW-1003">Cell membrane</keyword>
<evidence type="ECO:0000256" key="7">
    <source>
        <dbReference type="ARBA" id="ARBA00022989"/>
    </source>
</evidence>
<evidence type="ECO:0000256" key="6">
    <source>
        <dbReference type="ARBA" id="ARBA00022692"/>
    </source>
</evidence>
<dbReference type="STRING" id="56192.UB38_01470"/>
<evidence type="ECO:0000256" key="9">
    <source>
        <dbReference type="ARBA" id="ARBA00023306"/>
    </source>
</evidence>
<dbReference type="GO" id="GO:0015031">
    <property type="term" value="P:protein transport"/>
    <property type="evidence" value="ECO:0007669"/>
    <property type="project" value="InterPro"/>
</dbReference>
<evidence type="ECO:0000256" key="4">
    <source>
        <dbReference type="ARBA" id="ARBA00022519"/>
    </source>
</evidence>
<keyword evidence="4 10" id="KW-0997">Cell inner membrane</keyword>
<name>A0A0D8PTE8_9GAMM</name>
<dbReference type="HAMAP" id="MF_02203">
    <property type="entry name" value="TolR"/>
    <property type="match status" value="1"/>
</dbReference>
<keyword evidence="8 10" id="KW-0472">Membrane</keyword>
<reference evidence="11 14" key="1">
    <citation type="submission" date="2018-01" db="EMBL/GenBank/DDBJ databases">
        <title>Whole genome sequencing of Histamine producing bacteria.</title>
        <authorList>
            <person name="Butler K."/>
        </authorList>
    </citation>
    <scope>NUCLEOTIDE SEQUENCE [LARGE SCALE GENOMIC DNA]</scope>
    <source>
        <strain evidence="12 13">ATCC 51761</strain>
        <strain evidence="11 14">NCIMB 13481</strain>
    </source>
</reference>
<protein>
    <recommendedName>
        <fullName evidence="10">Tol-Pal system protein TolR</fullName>
    </recommendedName>
</protein>
<keyword evidence="9 10" id="KW-0131">Cell cycle</keyword>
<comment type="caution">
    <text evidence="11">The sequence shown here is derived from an EMBL/GenBank/DDBJ whole genome shotgun (WGS) entry which is preliminary data.</text>
</comment>
<evidence type="ECO:0000256" key="1">
    <source>
        <dbReference type="ARBA" id="ARBA00004162"/>
    </source>
</evidence>
<evidence type="ECO:0000256" key="5">
    <source>
        <dbReference type="ARBA" id="ARBA00022618"/>
    </source>
</evidence>
<dbReference type="EMBL" id="PYOP01000017">
    <property type="protein sequence ID" value="PSW95573.1"/>
    <property type="molecule type" value="Genomic_DNA"/>
</dbReference>
<accession>A0A0D8PTE8</accession>
<keyword evidence="5 10" id="KW-0132">Cell division</keyword>
<dbReference type="GO" id="GO:0005886">
    <property type="term" value="C:plasma membrane"/>
    <property type="evidence" value="ECO:0007669"/>
    <property type="project" value="UniProtKB-SubCell"/>
</dbReference>
<organism evidence="11 14">
    <name type="scientific">Photobacterium iliopiscarium</name>
    <dbReference type="NCBI Taxonomy" id="56192"/>
    <lineage>
        <taxon>Bacteria</taxon>
        <taxon>Pseudomonadati</taxon>
        <taxon>Pseudomonadota</taxon>
        <taxon>Gammaproteobacteria</taxon>
        <taxon>Vibrionales</taxon>
        <taxon>Vibrionaceae</taxon>
        <taxon>Photobacterium</taxon>
    </lineage>
</organism>